<evidence type="ECO:0000256" key="10">
    <source>
        <dbReference type="ARBA" id="ARBA00023136"/>
    </source>
</evidence>
<gene>
    <name evidence="15" type="ORF">VTJ49DRAFT_1985</name>
</gene>
<evidence type="ECO:0000256" key="6">
    <source>
        <dbReference type="ARBA" id="ARBA00022692"/>
    </source>
</evidence>
<evidence type="ECO:0000256" key="4">
    <source>
        <dbReference type="ARBA" id="ARBA00014458"/>
    </source>
</evidence>
<evidence type="ECO:0000256" key="5">
    <source>
        <dbReference type="ARBA" id="ARBA00022554"/>
    </source>
</evidence>
<feature type="chain" id="PRO_5046774127" description="Endopolyphosphatase" evidence="13">
    <location>
        <begin position="19"/>
        <end position="794"/>
    </location>
</feature>
<dbReference type="SUPFAM" id="SSF56300">
    <property type="entry name" value="Metallo-dependent phosphatases"/>
    <property type="match status" value="1"/>
</dbReference>
<evidence type="ECO:0000259" key="14">
    <source>
        <dbReference type="Pfam" id="PF00149"/>
    </source>
</evidence>
<evidence type="ECO:0000256" key="11">
    <source>
        <dbReference type="ARBA" id="ARBA00023180"/>
    </source>
</evidence>
<dbReference type="Pfam" id="PF00149">
    <property type="entry name" value="Metallophos"/>
    <property type="match status" value="1"/>
</dbReference>
<evidence type="ECO:0000256" key="7">
    <source>
        <dbReference type="ARBA" id="ARBA00022801"/>
    </source>
</evidence>
<feature type="compositionally biased region" description="Basic residues" evidence="12">
    <location>
        <begin position="757"/>
        <end position="768"/>
    </location>
</feature>
<keyword evidence="9" id="KW-1133">Transmembrane helix</keyword>
<feature type="compositionally biased region" description="Pro residues" evidence="12">
    <location>
        <begin position="565"/>
        <end position="579"/>
    </location>
</feature>
<keyword evidence="10" id="KW-0472">Membrane</keyword>
<evidence type="ECO:0000256" key="8">
    <source>
        <dbReference type="ARBA" id="ARBA00022968"/>
    </source>
</evidence>
<feature type="region of interest" description="Disordered" evidence="12">
    <location>
        <begin position="701"/>
        <end position="768"/>
    </location>
</feature>
<feature type="region of interest" description="Disordered" evidence="12">
    <location>
        <begin position="494"/>
        <end position="582"/>
    </location>
</feature>
<evidence type="ECO:0000256" key="3">
    <source>
        <dbReference type="ARBA" id="ARBA00012459"/>
    </source>
</evidence>
<keyword evidence="13" id="KW-0732">Signal</keyword>
<evidence type="ECO:0000313" key="16">
    <source>
        <dbReference type="Proteomes" id="UP001583172"/>
    </source>
</evidence>
<evidence type="ECO:0000256" key="12">
    <source>
        <dbReference type="SAM" id="MobiDB-lite"/>
    </source>
</evidence>
<dbReference type="Proteomes" id="UP001583172">
    <property type="component" value="Unassembled WGS sequence"/>
</dbReference>
<evidence type="ECO:0000313" key="15">
    <source>
        <dbReference type="EMBL" id="KAL1839010.1"/>
    </source>
</evidence>
<keyword evidence="6" id="KW-0812">Transmembrane</keyword>
<sequence>MLLRGILVLGLLCHGVIGIPQQPVTEQRATPRRKLHGRFLHITDIHPDQFYKAHSSTDEDGVCHRGKGEAGLYGAAATECDSPMTLVNTTFDWIAAHLRDTVDFVVWTGDSARHDRDERLPRSANQVLGANQWIADRLVELFSSNRSRHGDKGSSSKNSNGGGGGGLVDLDIPIVPTFGNNDILPHNILLPGPNRMLSEYASIWRHFIPEEQRHSFEFGGWFLVDVIPNRLAVVSLNTLYFFDRNAGVDGCAHPAEPGYKQMEWLRVQLQFLRDRGMKAILMGHVPPARTDSKVLWDETCWQRYTLWLDRFRDVVVGSLYGHMNIDHFLIHDREDVNIGDLTGQPEGVSGSRRRTAMDDELTIQGVADYMMELRTHWAKLVPPPREPPGDDDMEPSDKAEMAKGRGGKRKKGKKKKKPKKPKKHRDPWGERYHLSLVGPSVVPTYFPSLRVYEYNITGLEDAIIWADFVMRNNEENSWEEDSSRSQKHLDLRHLTEDDDDDAAAPYDTDITTNDDSDGEDVPSALRRTRTRKLHHTEKRKGRKGHGGGRKKKKRPPVHDPDLVIPDPPPRSSPPGPAYSPQPLTLMGYTQYFANLTRIHLQLDHGGGGEKRKKKETLEFGVVGVGDDDEREGEEEEDGGGSGSGFFEVEYSTFEDQVLRLRDLTVNSFLRLAVRMGKGVGKGKEVGGGDEDVVESLRSVEVEKRGEGWWESDDEELEDDWEEEKNDADDDNDDEEEEEDDTDGDEDSDDGDMETSKKKGRKGRKKKKHNKTWLHFLKYAFVGVFDEDELKEEFD</sequence>
<evidence type="ECO:0000256" key="2">
    <source>
        <dbReference type="ARBA" id="ARBA00010399"/>
    </source>
</evidence>
<keyword evidence="16" id="KW-1185">Reference proteome</keyword>
<feature type="compositionally biased region" description="Acidic residues" evidence="12">
    <location>
        <begin position="625"/>
        <end position="638"/>
    </location>
</feature>
<dbReference type="PANTHER" id="PTHR10340:SF55">
    <property type="entry name" value="ENDOPOLYPHOSPHATASE"/>
    <property type="match status" value="1"/>
</dbReference>
<feature type="compositionally biased region" description="Acidic residues" evidence="12">
    <location>
        <begin position="709"/>
        <end position="752"/>
    </location>
</feature>
<accession>A0ABR3VAZ3</accession>
<dbReference type="InterPro" id="IPR012358">
    <property type="entry name" value="EndopolyPtase_N1"/>
</dbReference>
<organism evidence="15 16">
    <name type="scientific">Humicola insolens</name>
    <name type="common">Soft-rot fungus</name>
    <dbReference type="NCBI Taxonomy" id="85995"/>
    <lineage>
        <taxon>Eukaryota</taxon>
        <taxon>Fungi</taxon>
        <taxon>Dikarya</taxon>
        <taxon>Ascomycota</taxon>
        <taxon>Pezizomycotina</taxon>
        <taxon>Sordariomycetes</taxon>
        <taxon>Sordariomycetidae</taxon>
        <taxon>Sordariales</taxon>
        <taxon>Chaetomiaceae</taxon>
        <taxon>Mycothermus</taxon>
    </lineage>
</organism>
<evidence type="ECO:0000256" key="1">
    <source>
        <dbReference type="ARBA" id="ARBA00004576"/>
    </source>
</evidence>
<feature type="domain" description="Calcineurin-like phosphoesterase" evidence="14">
    <location>
        <begin position="38"/>
        <end position="322"/>
    </location>
</feature>
<comment type="subcellular location">
    <subcellularLocation>
        <location evidence="1">Vacuole membrane</location>
        <topology evidence="1">Single-pass type II membrane protein</topology>
    </subcellularLocation>
</comment>
<keyword evidence="5" id="KW-0926">Vacuole</keyword>
<dbReference type="EMBL" id="JAZGSY010000180">
    <property type="protein sequence ID" value="KAL1839010.1"/>
    <property type="molecule type" value="Genomic_DNA"/>
</dbReference>
<dbReference type="InterPro" id="IPR029052">
    <property type="entry name" value="Metallo-depent_PP-like"/>
</dbReference>
<dbReference type="PANTHER" id="PTHR10340">
    <property type="entry name" value="SPHINGOMYELIN PHOSPHODIESTERASE"/>
    <property type="match status" value="1"/>
</dbReference>
<evidence type="ECO:0000256" key="9">
    <source>
        <dbReference type="ARBA" id="ARBA00022989"/>
    </source>
</evidence>
<evidence type="ECO:0000256" key="13">
    <source>
        <dbReference type="SAM" id="SignalP"/>
    </source>
</evidence>
<protein>
    <recommendedName>
        <fullName evidence="4">Endopolyphosphatase</fullName>
        <ecNumber evidence="3">3.6.1.10</ecNumber>
    </recommendedName>
</protein>
<dbReference type="EC" id="3.6.1.10" evidence="3"/>
<keyword evidence="8" id="KW-0735">Signal-anchor</keyword>
<keyword evidence="11" id="KW-0325">Glycoprotein</keyword>
<reference evidence="15 16" key="1">
    <citation type="journal article" date="2024" name="Commun. Biol.">
        <title>Comparative genomic analysis of thermophilic fungi reveals convergent evolutionary adaptations and gene losses.</title>
        <authorList>
            <person name="Steindorff A.S."/>
            <person name="Aguilar-Pontes M.V."/>
            <person name="Robinson A.J."/>
            <person name="Andreopoulos B."/>
            <person name="LaButti K."/>
            <person name="Kuo A."/>
            <person name="Mondo S."/>
            <person name="Riley R."/>
            <person name="Otillar R."/>
            <person name="Haridas S."/>
            <person name="Lipzen A."/>
            <person name="Grimwood J."/>
            <person name="Schmutz J."/>
            <person name="Clum A."/>
            <person name="Reid I.D."/>
            <person name="Moisan M.C."/>
            <person name="Butler G."/>
            <person name="Nguyen T.T.M."/>
            <person name="Dewar K."/>
            <person name="Conant G."/>
            <person name="Drula E."/>
            <person name="Henrissat B."/>
            <person name="Hansel C."/>
            <person name="Singer S."/>
            <person name="Hutchinson M.I."/>
            <person name="de Vries R.P."/>
            <person name="Natvig D.O."/>
            <person name="Powell A.J."/>
            <person name="Tsang A."/>
            <person name="Grigoriev I.V."/>
        </authorList>
    </citation>
    <scope>NUCLEOTIDE SEQUENCE [LARGE SCALE GENOMIC DNA]</scope>
    <source>
        <strain evidence="15 16">CBS 620.91</strain>
    </source>
</reference>
<feature type="compositionally biased region" description="Basic residues" evidence="12">
    <location>
        <begin position="405"/>
        <end position="425"/>
    </location>
</feature>
<feature type="region of interest" description="Disordered" evidence="12">
    <location>
        <begin position="380"/>
        <end position="431"/>
    </location>
</feature>
<keyword evidence="7" id="KW-0378">Hydrolase</keyword>
<comment type="similarity">
    <text evidence="2">Belongs to the endopolyphosphatase PPN1 family.</text>
</comment>
<proteinExistence type="inferred from homology"/>
<feature type="signal peptide" evidence="13">
    <location>
        <begin position="1"/>
        <end position="18"/>
    </location>
</feature>
<dbReference type="InterPro" id="IPR004843">
    <property type="entry name" value="Calcineurin-like_PHP"/>
</dbReference>
<comment type="caution">
    <text evidence="15">The sequence shown here is derived from an EMBL/GenBank/DDBJ whole genome shotgun (WGS) entry which is preliminary data.</text>
</comment>
<dbReference type="PIRSF" id="PIRSF027093">
    <property type="entry name" value="EndopolyPtase_N1"/>
    <property type="match status" value="1"/>
</dbReference>
<name>A0ABR3VAZ3_HUMIN</name>
<feature type="compositionally biased region" description="Basic residues" evidence="12">
    <location>
        <begin position="526"/>
        <end position="555"/>
    </location>
</feature>
<feature type="region of interest" description="Disordered" evidence="12">
    <location>
        <begin position="604"/>
        <end position="646"/>
    </location>
</feature>